<comment type="similarity">
    <text evidence="4 15">Belongs to the neutral ceramidase family.</text>
</comment>
<dbReference type="GO" id="GO:0046514">
    <property type="term" value="P:ceramide catabolic process"/>
    <property type="evidence" value="ECO:0007669"/>
    <property type="project" value="InterPro"/>
</dbReference>
<dbReference type="GO" id="GO:0046872">
    <property type="term" value="F:metal ion binding"/>
    <property type="evidence" value="ECO:0007669"/>
    <property type="project" value="UniProtKB-KW"/>
</dbReference>
<dbReference type="GO" id="GO:0034599">
    <property type="term" value="P:cellular response to oxidative stress"/>
    <property type="evidence" value="ECO:0007669"/>
    <property type="project" value="UniProtKB-ARBA"/>
</dbReference>
<dbReference type="FunFam" id="2.60.40.2300:FF:000002">
    <property type="entry name" value="Neutral/alkaline non-lysosomal ceramidase"/>
    <property type="match status" value="1"/>
</dbReference>
<evidence type="ECO:0000256" key="14">
    <source>
        <dbReference type="PIRSR" id="PIRSR606823-2"/>
    </source>
</evidence>
<feature type="active site" description="Nucleophile" evidence="13">
    <location>
        <position position="346"/>
    </location>
</feature>
<keyword evidence="14" id="KW-0479">Metal-binding</keyword>
<evidence type="ECO:0000259" key="17">
    <source>
        <dbReference type="Pfam" id="PF04734"/>
    </source>
</evidence>
<keyword evidence="8" id="KW-0256">Endoplasmic reticulum</keyword>
<evidence type="ECO:0000256" key="5">
    <source>
        <dbReference type="ARBA" id="ARBA00022525"/>
    </source>
</evidence>
<gene>
    <name evidence="19" type="ORF">SLEP1_g17903</name>
</gene>
<evidence type="ECO:0000259" key="18">
    <source>
        <dbReference type="Pfam" id="PF17048"/>
    </source>
</evidence>
<evidence type="ECO:0000256" key="13">
    <source>
        <dbReference type="PIRSR" id="PIRSR606823-1"/>
    </source>
</evidence>
<evidence type="ECO:0000256" key="1">
    <source>
        <dbReference type="ARBA" id="ARBA00004240"/>
    </source>
</evidence>
<keyword evidence="11" id="KW-0325">Glycoprotein</keyword>
<proteinExistence type="inferred from homology"/>
<sequence length="773" mass="85162">MERPSITILFLIFLFLLLQSKESLSASNFLIGLGSYDITGPAADVNMMGYANMEQIASGVHFRLRARSFIVAEPQGNRIVFVNLDACMASQLVAIKLLEKLKARYGDLYTEKNVAISGIHTHAGPGGYLQYVVYIVTSLGFVRQSFDALVDGIEHSIIQAHENLRPGSISINNGELLDAGINRSPSAYLNNPAVERGKYKYNIDKEMTLIKFVDEKWGPIGSFNWLPTHGTSMSRTNSLISGDNKGAAARFMEDWFEQNGSVKNVGSFPSNESRTSRIPRRVSSLFSNLNDEGKNLMELAAKFKSSQGQAATKYLSVSRRVRNGLSQAYTSRFVSAFCQSNCGDVSPNTLGAFCMDTGLPCDFNQSTCNGKNELCYGRGPGYPDEFESTRIIGERQFQKAVELFSRATEKLDGKVGYQHAYVNFSNLEVSIPLAGGGNEVVKTCPAAMGFAFAAGTTDGPGAFDFKQGDDKGNAFWMLVRDFLKAPNKEQIACQSPKPILLDTGEMKEPYDWAPSVLPVQILRIGQLVILCVPAEFTTMAGRRLRDAVKTVLTSGGNKEFDNNVHIVIAGLTNTYSQYVTTFEEYQVQRYEGASTLYGPHTLSAYIQEFKKLAAALIYPQTIQPGPPPPDLLDKQISFLTPVVLDSTPPSVKFGDVKDDVPQNSTFKRGDMVSATFWSASPRNDLMTEGTFALVEFLKDQKTWISAYDDDDFCLRFKWSRPAQLSAQSYATIEWRIPVLAVSGVYRITHFGAAKPLFGSIQYFTGSSSAFVVA</sequence>
<accession>A0AAV5IVT1</accession>
<dbReference type="EC" id="3.5.1.23" evidence="15"/>
<evidence type="ECO:0000256" key="9">
    <source>
        <dbReference type="ARBA" id="ARBA00022919"/>
    </source>
</evidence>
<reference evidence="19 20" key="1">
    <citation type="journal article" date="2021" name="Commun. Biol.">
        <title>The genome of Shorea leprosula (Dipterocarpaceae) highlights the ecological relevance of drought in aseasonal tropical rainforests.</title>
        <authorList>
            <person name="Ng K.K.S."/>
            <person name="Kobayashi M.J."/>
            <person name="Fawcett J.A."/>
            <person name="Hatakeyama M."/>
            <person name="Paape T."/>
            <person name="Ng C.H."/>
            <person name="Ang C.C."/>
            <person name="Tnah L.H."/>
            <person name="Lee C.T."/>
            <person name="Nishiyama T."/>
            <person name="Sese J."/>
            <person name="O'Brien M.J."/>
            <person name="Copetti D."/>
            <person name="Mohd Noor M.I."/>
            <person name="Ong R.C."/>
            <person name="Putra M."/>
            <person name="Sireger I.Z."/>
            <person name="Indrioko S."/>
            <person name="Kosugi Y."/>
            <person name="Izuno A."/>
            <person name="Isagi Y."/>
            <person name="Lee S.L."/>
            <person name="Shimizu K.K."/>
        </authorList>
    </citation>
    <scope>NUCLEOTIDE SEQUENCE [LARGE SCALE GENOMIC DNA]</scope>
    <source>
        <strain evidence="19">214</strain>
    </source>
</reference>
<keyword evidence="10" id="KW-0333">Golgi apparatus</keyword>
<evidence type="ECO:0000256" key="6">
    <source>
        <dbReference type="ARBA" id="ARBA00022729"/>
    </source>
</evidence>
<keyword evidence="14" id="KW-0862">Zinc</keyword>
<evidence type="ECO:0000256" key="12">
    <source>
        <dbReference type="ARBA" id="ARBA00048057"/>
    </source>
</evidence>
<evidence type="ECO:0000256" key="15">
    <source>
        <dbReference type="RuleBase" id="RU366019"/>
    </source>
</evidence>
<name>A0AAV5IVT1_9ROSI</name>
<dbReference type="Pfam" id="PF17048">
    <property type="entry name" value="Ceramidse_alk_C"/>
    <property type="match status" value="1"/>
</dbReference>
<feature type="binding site" evidence="14">
    <location>
        <position position="120"/>
    </location>
    <ligand>
        <name>Zn(2+)</name>
        <dbReference type="ChEBI" id="CHEBI:29105"/>
    </ligand>
</feature>
<evidence type="ECO:0000256" key="11">
    <source>
        <dbReference type="ARBA" id="ARBA00023180"/>
    </source>
</evidence>
<protein>
    <recommendedName>
        <fullName evidence="15">Neutral ceramidase</fullName>
        <ecNumber evidence="15">3.5.1.23</ecNumber>
    </recommendedName>
</protein>
<feature type="binding site" evidence="14">
    <location>
        <position position="578"/>
    </location>
    <ligand>
        <name>Zn(2+)</name>
        <dbReference type="ChEBI" id="CHEBI:29105"/>
    </ligand>
</feature>
<evidence type="ECO:0000256" key="2">
    <source>
        <dbReference type="ARBA" id="ARBA00004555"/>
    </source>
</evidence>
<dbReference type="GO" id="GO:0017040">
    <property type="term" value="F:N-acylsphingosine amidohydrolase activity"/>
    <property type="evidence" value="ECO:0007669"/>
    <property type="project" value="UniProtKB-UniRule"/>
</dbReference>
<dbReference type="GO" id="GO:0042759">
    <property type="term" value="P:long-chain fatty acid biosynthetic process"/>
    <property type="evidence" value="ECO:0007669"/>
    <property type="project" value="TreeGrafter"/>
</dbReference>
<evidence type="ECO:0000256" key="16">
    <source>
        <dbReference type="SAM" id="SignalP"/>
    </source>
</evidence>
<dbReference type="GO" id="GO:0005794">
    <property type="term" value="C:Golgi apparatus"/>
    <property type="evidence" value="ECO:0007669"/>
    <property type="project" value="UniProtKB-SubCell"/>
</dbReference>
<evidence type="ECO:0000256" key="8">
    <source>
        <dbReference type="ARBA" id="ARBA00022824"/>
    </source>
</evidence>
<dbReference type="GO" id="GO:0005783">
    <property type="term" value="C:endoplasmic reticulum"/>
    <property type="evidence" value="ECO:0007669"/>
    <property type="project" value="UniProtKB-SubCell"/>
</dbReference>
<organism evidence="19 20">
    <name type="scientific">Rubroshorea leprosula</name>
    <dbReference type="NCBI Taxonomy" id="152421"/>
    <lineage>
        <taxon>Eukaryota</taxon>
        <taxon>Viridiplantae</taxon>
        <taxon>Streptophyta</taxon>
        <taxon>Embryophyta</taxon>
        <taxon>Tracheophyta</taxon>
        <taxon>Spermatophyta</taxon>
        <taxon>Magnoliopsida</taxon>
        <taxon>eudicotyledons</taxon>
        <taxon>Gunneridae</taxon>
        <taxon>Pentapetalae</taxon>
        <taxon>rosids</taxon>
        <taxon>malvids</taxon>
        <taxon>Malvales</taxon>
        <taxon>Dipterocarpaceae</taxon>
        <taxon>Rubroshorea</taxon>
    </lineage>
</organism>
<dbReference type="InterPro" id="IPR031331">
    <property type="entry name" value="NEUT/ALK_ceramidase_C"/>
</dbReference>
<evidence type="ECO:0000256" key="7">
    <source>
        <dbReference type="ARBA" id="ARBA00022801"/>
    </source>
</evidence>
<feature type="domain" description="Neutral/alkaline non-lysosomal ceramidase N-terminal" evidence="17">
    <location>
        <begin position="29"/>
        <end position="607"/>
    </location>
</feature>
<evidence type="ECO:0000313" key="20">
    <source>
        <dbReference type="Proteomes" id="UP001054252"/>
    </source>
</evidence>
<keyword evidence="15" id="KW-0443">Lipid metabolism</keyword>
<dbReference type="Proteomes" id="UP001054252">
    <property type="component" value="Unassembled WGS sequence"/>
</dbReference>
<comment type="caution">
    <text evidence="19">The sequence shown here is derived from an EMBL/GenBank/DDBJ whole genome shotgun (WGS) entry which is preliminary data.</text>
</comment>
<feature type="domain" description="Neutral/alkaline non-lysosomal ceramidase C-terminal" evidence="18">
    <location>
        <begin position="609"/>
        <end position="772"/>
    </location>
</feature>
<keyword evidence="7 15" id="KW-0378">Hydrolase</keyword>
<keyword evidence="9 15" id="KW-0746">Sphingolipid metabolism</keyword>
<dbReference type="Pfam" id="PF04734">
    <property type="entry name" value="Ceramidase_alk"/>
    <property type="match status" value="1"/>
</dbReference>
<feature type="chain" id="PRO_5043495628" description="Neutral ceramidase" evidence="16">
    <location>
        <begin position="26"/>
        <end position="773"/>
    </location>
</feature>
<keyword evidence="20" id="KW-1185">Reference proteome</keyword>
<keyword evidence="6 16" id="KW-0732">Signal</keyword>
<dbReference type="PANTHER" id="PTHR12670:SF17">
    <property type="entry name" value="NEUTRAL CERAMIDASE 2"/>
    <property type="match status" value="1"/>
</dbReference>
<comment type="cofactor">
    <cofactor evidence="14">
        <name>Zn(2+)</name>
        <dbReference type="ChEBI" id="CHEBI:29105"/>
    </cofactor>
    <text evidence="14">Binds 1 zinc ion per subunit.</text>
</comment>
<evidence type="ECO:0000256" key="3">
    <source>
        <dbReference type="ARBA" id="ARBA00004613"/>
    </source>
</evidence>
<feature type="binding site" evidence="14">
    <location>
        <position position="229"/>
    </location>
    <ligand>
        <name>Zn(2+)</name>
        <dbReference type="ChEBI" id="CHEBI:29105"/>
    </ligand>
</feature>
<dbReference type="InterPro" id="IPR038445">
    <property type="entry name" value="NCDase_C_sf"/>
</dbReference>
<dbReference type="GO" id="GO:0016020">
    <property type="term" value="C:membrane"/>
    <property type="evidence" value="ECO:0007669"/>
    <property type="project" value="GOC"/>
</dbReference>
<evidence type="ECO:0000256" key="10">
    <source>
        <dbReference type="ARBA" id="ARBA00023034"/>
    </source>
</evidence>
<evidence type="ECO:0000256" key="4">
    <source>
        <dbReference type="ARBA" id="ARBA00009835"/>
    </source>
</evidence>
<feature type="binding site" evidence="14">
    <location>
        <position position="535"/>
    </location>
    <ligand>
        <name>Zn(2+)</name>
        <dbReference type="ChEBI" id="CHEBI:29105"/>
    </ligand>
</feature>
<comment type="catalytic activity">
    <reaction evidence="12 15">
        <text>an N-acylsphing-4-enine + H2O = sphing-4-enine + a fatty acid</text>
        <dbReference type="Rhea" id="RHEA:20856"/>
        <dbReference type="ChEBI" id="CHEBI:15377"/>
        <dbReference type="ChEBI" id="CHEBI:28868"/>
        <dbReference type="ChEBI" id="CHEBI:52639"/>
        <dbReference type="ChEBI" id="CHEBI:57756"/>
        <dbReference type="EC" id="3.5.1.23"/>
    </reaction>
</comment>
<dbReference type="InterPro" id="IPR006823">
    <property type="entry name" value="Ceramidase_alk"/>
</dbReference>
<dbReference type="PANTHER" id="PTHR12670">
    <property type="entry name" value="CERAMIDASE"/>
    <property type="match status" value="1"/>
</dbReference>
<feature type="signal peptide" evidence="16">
    <location>
        <begin position="1"/>
        <end position="25"/>
    </location>
</feature>
<dbReference type="GO" id="GO:0005576">
    <property type="term" value="C:extracellular region"/>
    <property type="evidence" value="ECO:0007669"/>
    <property type="project" value="UniProtKB-SubCell"/>
</dbReference>
<comment type="subcellular location">
    <subcellularLocation>
        <location evidence="1">Endoplasmic reticulum</location>
    </subcellularLocation>
    <subcellularLocation>
        <location evidence="2">Golgi apparatus</location>
    </subcellularLocation>
    <subcellularLocation>
        <location evidence="3">Secreted</location>
    </subcellularLocation>
</comment>
<dbReference type="GO" id="GO:0046512">
    <property type="term" value="P:sphingosine biosynthetic process"/>
    <property type="evidence" value="ECO:0007669"/>
    <property type="project" value="TreeGrafter"/>
</dbReference>
<evidence type="ECO:0000313" key="19">
    <source>
        <dbReference type="EMBL" id="GKV05957.1"/>
    </source>
</evidence>
<dbReference type="Gene3D" id="2.60.40.2300">
    <property type="entry name" value="Neutral/alkaline non-lysosomal ceramidase, C-terminal domain"/>
    <property type="match status" value="1"/>
</dbReference>
<dbReference type="EMBL" id="BPVZ01000024">
    <property type="protein sequence ID" value="GKV05957.1"/>
    <property type="molecule type" value="Genomic_DNA"/>
</dbReference>
<dbReference type="InterPro" id="IPR031329">
    <property type="entry name" value="NEUT/ALK_ceramidase_N"/>
</dbReference>
<dbReference type="AlphaFoldDB" id="A0AAV5IVT1"/>
<keyword evidence="5" id="KW-0964">Secreted</keyword>